<evidence type="ECO:0000313" key="1">
    <source>
        <dbReference type="EMBL" id="SFO09362.1"/>
    </source>
</evidence>
<sequence length="62" mass="7151">MTEGSDGKTIDGMSLTRIADLIDLLRKETYQPKPARRVYISKKNAKMRLLGGHLLTTNWYRK</sequence>
<dbReference type="AlphaFoldDB" id="A0A1I5ECX6"/>
<gene>
    <name evidence="1" type="ORF">SAMN05216250_1643</name>
</gene>
<dbReference type="Proteomes" id="UP000183766">
    <property type="component" value="Unassembled WGS sequence"/>
</dbReference>
<evidence type="ECO:0000313" key="2">
    <source>
        <dbReference type="Proteomes" id="UP000183766"/>
    </source>
</evidence>
<proteinExistence type="predicted"/>
<organism evidence="1 2">
    <name type="scientific">Bacteroides xylanisolvens</name>
    <dbReference type="NCBI Taxonomy" id="371601"/>
    <lineage>
        <taxon>Bacteria</taxon>
        <taxon>Pseudomonadati</taxon>
        <taxon>Bacteroidota</taxon>
        <taxon>Bacteroidia</taxon>
        <taxon>Bacteroidales</taxon>
        <taxon>Bacteroidaceae</taxon>
        <taxon>Bacteroides</taxon>
    </lineage>
</organism>
<reference evidence="2" key="1">
    <citation type="submission" date="2016-10" db="EMBL/GenBank/DDBJ databases">
        <authorList>
            <person name="Varghese N."/>
            <person name="Submissions S."/>
        </authorList>
    </citation>
    <scope>NUCLEOTIDE SEQUENCE [LARGE SCALE GENOMIC DNA]</scope>
    <source>
        <strain evidence="2">NLAE-zl-C202</strain>
    </source>
</reference>
<dbReference type="EMBL" id="FOUM01000064">
    <property type="protein sequence ID" value="SFO09362.1"/>
    <property type="molecule type" value="Genomic_DNA"/>
</dbReference>
<name>A0A1I5ECX6_9BACE</name>
<protein>
    <submittedName>
        <fullName evidence="1">Uncharacterized protein</fullName>
    </submittedName>
</protein>
<accession>A0A1I5ECX6</accession>